<protein>
    <recommendedName>
        <fullName evidence="3">Leucine-rich repeat domain-containing protein</fullName>
    </recommendedName>
</protein>
<accession>A0AAD8Y2T1</accession>
<evidence type="ECO:0008006" key="3">
    <source>
        <dbReference type="Google" id="ProtNLM"/>
    </source>
</evidence>
<proteinExistence type="predicted"/>
<reference evidence="1" key="1">
    <citation type="submission" date="2023-06" db="EMBL/GenBank/DDBJ databases">
        <title>Survivors Of The Sea: Transcriptome response of Skeletonema marinoi to long-term dormancy.</title>
        <authorList>
            <person name="Pinder M.I.M."/>
            <person name="Kourtchenko O."/>
            <person name="Robertson E.K."/>
            <person name="Larsson T."/>
            <person name="Maumus F."/>
            <person name="Osuna-Cruz C.M."/>
            <person name="Vancaester E."/>
            <person name="Stenow R."/>
            <person name="Vandepoele K."/>
            <person name="Ploug H."/>
            <person name="Bruchert V."/>
            <person name="Godhe A."/>
            <person name="Topel M."/>
        </authorList>
    </citation>
    <scope>NUCLEOTIDE SEQUENCE</scope>
    <source>
        <strain evidence="1">R05AC</strain>
    </source>
</reference>
<dbReference type="Proteomes" id="UP001224775">
    <property type="component" value="Unassembled WGS sequence"/>
</dbReference>
<comment type="caution">
    <text evidence="1">The sequence shown here is derived from an EMBL/GenBank/DDBJ whole genome shotgun (WGS) entry which is preliminary data.</text>
</comment>
<dbReference type="InterPro" id="IPR032675">
    <property type="entry name" value="LRR_dom_sf"/>
</dbReference>
<dbReference type="InterPro" id="IPR053139">
    <property type="entry name" value="Surface_bspA-like"/>
</dbReference>
<organism evidence="1 2">
    <name type="scientific">Skeletonema marinoi</name>
    <dbReference type="NCBI Taxonomy" id="267567"/>
    <lineage>
        <taxon>Eukaryota</taxon>
        <taxon>Sar</taxon>
        <taxon>Stramenopiles</taxon>
        <taxon>Ochrophyta</taxon>
        <taxon>Bacillariophyta</taxon>
        <taxon>Coscinodiscophyceae</taxon>
        <taxon>Thalassiosirophycidae</taxon>
        <taxon>Thalassiosirales</taxon>
        <taxon>Skeletonemataceae</taxon>
        <taxon>Skeletonema</taxon>
        <taxon>Skeletonema marinoi-dohrnii complex</taxon>
    </lineage>
</organism>
<evidence type="ECO:0000313" key="1">
    <source>
        <dbReference type="EMBL" id="KAK1738591.1"/>
    </source>
</evidence>
<dbReference type="EMBL" id="JATAAI010000020">
    <property type="protein sequence ID" value="KAK1738591.1"/>
    <property type="molecule type" value="Genomic_DNA"/>
</dbReference>
<evidence type="ECO:0000313" key="2">
    <source>
        <dbReference type="Proteomes" id="UP001224775"/>
    </source>
</evidence>
<sequence>MVSDELLKSAGRHFGGCENLESVEFGDKLETIERYAFKGCISIKHLKLPSVITIELQAFCNCKALIDIELSERLETIETRAFIGCERLQRIVIPLKRNLFSIDRLLHLDRLRRKYKQFDGCDQLKTVDLVGGAHIKTVASLHMESWRSEMIAEINRINQVLLNATADYKAEAIRQWMESVIDKMDRYKAEHYRYVEEGITLLELALWKAKLGEKEEKAVEERAKQAKVDTASARKDRRITCGADIVIKNVLPFLELK</sequence>
<name>A0AAD8Y2T1_9STRA</name>
<dbReference type="SUPFAM" id="SSF52058">
    <property type="entry name" value="L domain-like"/>
    <property type="match status" value="1"/>
</dbReference>
<dbReference type="AlphaFoldDB" id="A0AAD8Y2T1"/>
<dbReference type="Pfam" id="PF13306">
    <property type="entry name" value="LRR_5"/>
    <property type="match status" value="1"/>
</dbReference>
<dbReference type="PANTHER" id="PTHR45661:SF3">
    <property type="entry name" value="IG-LIKE DOMAIN-CONTAINING PROTEIN"/>
    <property type="match status" value="1"/>
</dbReference>
<dbReference type="InterPro" id="IPR026906">
    <property type="entry name" value="LRR_5"/>
</dbReference>
<dbReference type="PANTHER" id="PTHR45661">
    <property type="entry name" value="SURFACE ANTIGEN"/>
    <property type="match status" value="1"/>
</dbReference>
<keyword evidence="2" id="KW-1185">Reference proteome</keyword>
<dbReference type="Gene3D" id="3.80.10.10">
    <property type="entry name" value="Ribonuclease Inhibitor"/>
    <property type="match status" value="1"/>
</dbReference>
<gene>
    <name evidence="1" type="ORF">QTG54_010621</name>
</gene>